<comment type="cofactor">
    <cofactor evidence="1 8">
        <name>heme</name>
        <dbReference type="ChEBI" id="CHEBI:30413"/>
    </cofactor>
</comment>
<dbReference type="Gene3D" id="3.40.50.150">
    <property type="entry name" value="Vaccinia Virus protein VP39"/>
    <property type="match status" value="1"/>
</dbReference>
<dbReference type="SUPFAM" id="SSF53335">
    <property type="entry name" value="S-adenosyl-L-methionine-dependent methyltransferases"/>
    <property type="match status" value="1"/>
</dbReference>
<dbReference type="InterPro" id="IPR036396">
    <property type="entry name" value="Cyt_P450_sf"/>
</dbReference>
<accession>U1HII6</accession>
<dbReference type="Proteomes" id="UP000019373">
    <property type="component" value="Unassembled WGS sequence"/>
</dbReference>
<dbReference type="PRINTS" id="PR00385">
    <property type="entry name" value="P450"/>
</dbReference>
<feature type="compositionally biased region" description="Acidic residues" evidence="10">
    <location>
        <begin position="14"/>
        <end position="28"/>
    </location>
</feature>
<protein>
    <submittedName>
        <fullName evidence="11">Uncharacterized protein</fullName>
    </submittedName>
</protein>
<dbReference type="eggNOG" id="KOG0159">
    <property type="taxonomic scope" value="Eukaryota"/>
</dbReference>
<keyword evidence="12" id="KW-1185">Reference proteome</keyword>
<dbReference type="GO" id="GO:0020037">
    <property type="term" value="F:heme binding"/>
    <property type="evidence" value="ECO:0007669"/>
    <property type="project" value="InterPro"/>
</dbReference>
<evidence type="ECO:0000256" key="9">
    <source>
        <dbReference type="RuleBase" id="RU000461"/>
    </source>
</evidence>
<dbReference type="HOGENOM" id="CLU_503455_0_0_1"/>
<dbReference type="Pfam" id="PF13489">
    <property type="entry name" value="Methyltransf_23"/>
    <property type="match status" value="1"/>
</dbReference>
<dbReference type="PROSITE" id="PS00086">
    <property type="entry name" value="CYTOCHROME_P450"/>
    <property type="match status" value="1"/>
</dbReference>
<dbReference type="PANTHER" id="PTHR24305:SF157">
    <property type="entry name" value="N-ACETYLTRYPTOPHAN 6-HYDROXYLASE IVOC-RELATED"/>
    <property type="match status" value="1"/>
</dbReference>
<dbReference type="PRINTS" id="PR00463">
    <property type="entry name" value="EP450I"/>
</dbReference>
<dbReference type="InterPro" id="IPR050121">
    <property type="entry name" value="Cytochrome_P450_monoxygenase"/>
</dbReference>
<dbReference type="eggNOG" id="KOG1269">
    <property type="taxonomic scope" value="Eukaryota"/>
</dbReference>
<evidence type="ECO:0000256" key="10">
    <source>
        <dbReference type="SAM" id="MobiDB-lite"/>
    </source>
</evidence>
<evidence type="ECO:0000256" key="8">
    <source>
        <dbReference type="PIRSR" id="PIRSR602401-1"/>
    </source>
</evidence>
<keyword evidence="7 9" id="KW-0503">Monooxygenase</keyword>
<dbReference type="Pfam" id="PF00067">
    <property type="entry name" value="p450"/>
    <property type="match status" value="1"/>
</dbReference>
<dbReference type="GO" id="GO:0004497">
    <property type="term" value="F:monooxygenase activity"/>
    <property type="evidence" value="ECO:0007669"/>
    <property type="project" value="UniProtKB-KW"/>
</dbReference>
<sequence>MAENDPATAAPLQVDDDVDSAIGDESDASDTTSLRSSIFNYHYENGRRYHAYHAGSYWGPNDEQAIEHLNIGHHVYNLLLGGRLYLAPISEQPQRVLDVGTGTGAWATDFADQHPTAVVIGTDLSPIQPTWVPQNLSFEISDCCEEWSYQKDSFDFIHIRGLYGSVANWSAFYAEVYKHVKPGGWVEQVEQGVVPKSFDGSTDGTIFEEWGKVSLEAGDAFGKTLRIVDESAHYMKEAGFEEVTEERFAMPVGRWPKDRRLKEIGLFNRLQWEEGIEGWTMMLLTQVLKAIKQQVIDLSSNPEHLKMLPHSTTIWNELLRPELHPNGRVPDPGSLFEESQALLFGGADTIGMTLMHGTFHILKDVEVYQKLKAELQQAWPVLEDAPSQATLETMPYLSAVVRESLRMSPGVASPLPRVVPASGTELNKGFIPGGTVVEMSSHFIHRNGDIFESPNDFKPERWLGQAGRDLEKWLVTFSRGPRSCLGSNLAWAELYLTFAHVYRKFDIEIDPSSPKELVWRDCFLPEYLGPHLKAKMRPVKE</sequence>
<keyword evidence="4 8" id="KW-0479">Metal-binding</keyword>
<dbReference type="AlphaFoldDB" id="U1HII6"/>
<dbReference type="InterPro" id="IPR001128">
    <property type="entry name" value="Cyt_P450"/>
</dbReference>
<evidence type="ECO:0000313" key="12">
    <source>
        <dbReference type="Proteomes" id="UP000019373"/>
    </source>
</evidence>
<dbReference type="PANTHER" id="PTHR24305">
    <property type="entry name" value="CYTOCHROME P450"/>
    <property type="match status" value="1"/>
</dbReference>
<dbReference type="OrthoDB" id="2013972at2759"/>
<proteinExistence type="inferred from homology"/>
<dbReference type="CDD" id="cd11062">
    <property type="entry name" value="CYP58-like"/>
    <property type="match status" value="1"/>
</dbReference>
<evidence type="ECO:0000256" key="2">
    <source>
        <dbReference type="ARBA" id="ARBA00010617"/>
    </source>
</evidence>
<evidence type="ECO:0000256" key="6">
    <source>
        <dbReference type="ARBA" id="ARBA00023004"/>
    </source>
</evidence>
<name>U1HII6_ENDPU</name>
<dbReference type="SUPFAM" id="SSF48264">
    <property type="entry name" value="Cytochrome P450"/>
    <property type="match status" value="1"/>
</dbReference>
<feature type="region of interest" description="Disordered" evidence="10">
    <location>
        <begin position="1"/>
        <end position="31"/>
    </location>
</feature>
<evidence type="ECO:0000313" key="11">
    <source>
        <dbReference type="EMBL" id="ERF70020.1"/>
    </source>
</evidence>
<organism evidence="11 12">
    <name type="scientific">Endocarpon pusillum (strain Z07020 / HMAS-L-300199)</name>
    <name type="common">Lichen-forming fungus</name>
    <dbReference type="NCBI Taxonomy" id="1263415"/>
    <lineage>
        <taxon>Eukaryota</taxon>
        <taxon>Fungi</taxon>
        <taxon>Dikarya</taxon>
        <taxon>Ascomycota</taxon>
        <taxon>Pezizomycotina</taxon>
        <taxon>Eurotiomycetes</taxon>
        <taxon>Chaetothyriomycetidae</taxon>
        <taxon>Verrucariales</taxon>
        <taxon>Verrucariaceae</taxon>
        <taxon>Endocarpon</taxon>
    </lineage>
</organism>
<dbReference type="GO" id="GO:0016705">
    <property type="term" value="F:oxidoreductase activity, acting on paired donors, with incorporation or reduction of molecular oxygen"/>
    <property type="evidence" value="ECO:0007669"/>
    <property type="project" value="InterPro"/>
</dbReference>
<dbReference type="InterPro" id="IPR029063">
    <property type="entry name" value="SAM-dependent_MTases_sf"/>
</dbReference>
<dbReference type="InterPro" id="IPR002401">
    <property type="entry name" value="Cyt_P450_E_grp-I"/>
</dbReference>
<dbReference type="GO" id="GO:0005506">
    <property type="term" value="F:iron ion binding"/>
    <property type="evidence" value="ECO:0007669"/>
    <property type="project" value="InterPro"/>
</dbReference>
<keyword evidence="5 9" id="KW-0560">Oxidoreductase</keyword>
<evidence type="ECO:0000256" key="1">
    <source>
        <dbReference type="ARBA" id="ARBA00001971"/>
    </source>
</evidence>
<dbReference type="EMBL" id="KE721364">
    <property type="protein sequence ID" value="ERF70020.1"/>
    <property type="molecule type" value="Genomic_DNA"/>
</dbReference>
<evidence type="ECO:0000256" key="5">
    <source>
        <dbReference type="ARBA" id="ARBA00023002"/>
    </source>
</evidence>
<gene>
    <name evidence="11" type="ORF">EPUS_03572</name>
</gene>
<evidence type="ECO:0000256" key="3">
    <source>
        <dbReference type="ARBA" id="ARBA00022617"/>
    </source>
</evidence>
<dbReference type="Gene3D" id="1.10.630.10">
    <property type="entry name" value="Cytochrome P450"/>
    <property type="match status" value="1"/>
</dbReference>
<keyword evidence="3 8" id="KW-0349">Heme</keyword>
<feature type="binding site" description="axial binding residue" evidence="8">
    <location>
        <position position="484"/>
    </location>
    <ligand>
        <name>heme</name>
        <dbReference type="ChEBI" id="CHEBI:30413"/>
    </ligand>
    <ligandPart>
        <name>Fe</name>
        <dbReference type="ChEBI" id="CHEBI:18248"/>
    </ligandPart>
</feature>
<dbReference type="GeneID" id="19238612"/>
<comment type="similarity">
    <text evidence="2 9">Belongs to the cytochrome P450 family.</text>
</comment>
<dbReference type="RefSeq" id="XP_007804354.1">
    <property type="nucleotide sequence ID" value="XM_007806163.1"/>
</dbReference>
<keyword evidence="6 8" id="KW-0408">Iron</keyword>
<reference evidence="12" key="1">
    <citation type="journal article" date="2014" name="BMC Genomics">
        <title>Genome characteristics reveal the impact of lichenization on lichen-forming fungus Endocarpon pusillum Hedwig (Verrucariales, Ascomycota).</title>
        <authorList>
            <person name="Wang Y.-Y."/>
            <person name="Liu B."/>
            <person name="Zhang X.-Y."/>
            <person name="Zhou Q.-M."/>
            <person name="Zhang T."/>
            <person name="Li H."/>
            <person name="Yu Y.-F."/>
            <person name="Zhang X.-L."/>
            <person name="Hao X.-Y."/>
            <person name="Wang M."/>
            <person name="Wang L."/>
            <person name="Wei J.-C."/>
        </authorList>
    </citation>
    <scope>NUCLEOTIDE SEQUENCE [LARGE SCALE GENOMIC DNA]</scope>
    <source>
        <strain evidence="12">Z07020 / HMAS-L-300199</strain>
    </source>
</reference>
<evidence type="ECO:0000256" key="4">
    <source>
        <dbReference type="ARBA" id="ARBA00022723"/>
    </source>
</evidence>
<dbReference type="CDD" id="cd02440">
    <property type="entry name" value="AdoMet_MTases"/>
    <property type="match status" value="1"/>
</dbReference>
<evidence type="ECO:0000256" key="7">
    <source>
        <dbReference type="ARBA" id="ARBA00023033"/>
    </source>
</evidence>
<dbReference type="InterPro" id="IPR017972">
    <property type="entry name" value="Cyt_P450_CS"/>
</dbReference>